<dbReference type="GO" id="GO:0051539">
    <property type="term" value="F:4 iron, 4 sulfur cluster binding"/>
    <property type="evidence" value="ECO:0007669"/>
    <property type="project" value="UniProtKB-KW"/>
</dbReference>
<dbReference type="InterPro" id="IPR011898">
    <property type="entry name" value="PorD_KorD"/>
</dbReference>
<dbReference type="AlphaFoldDB" id="A0A2J0LNG5"/>
<feature type="domain" description="4Fe-4S ferredoxin-type" evidence="7">
    <location>
        <begin position="70"/>
        <end position="103"/>
    </location>
</feature>
<name>A0A2J0LNG5_9BACT</name>
<dbReference type="InterPro" id="IPR017896">
    <property type="entry name" value="4Fe4S_Fe-S-bd"/>
</dbReference>
<dbReference type="EMBL" id="PFGP01000097">
    <property type="protein sequence ID" value="PIW66276.1"/>
    <property type="molecule type" value="Genomic_DNA"/>
</dbReference>
<evidence type="ECO:0000256" key="3">
    <source>
        <dbReference type="ARBA" id="ARBA00022723"/>
    </source>
</evidence>
<keyword evidence="6" id="KW-0411">Iron-sulfur</keyword>
<dbReference type="PANTHER" id="PTHR43724">
    <property type="entry name" value="PYRUVATE SYNTHASE SUBUNIT PORD"/>
    <property type="match status" value="1"/>
</dbReference>
<dbReference type="GO" id="GO:0046872">
    <property type="term" value="F:metal ion binding"/>
    <property type="evidence" value="ECO:0007669"/>
    <property type="project" value="UniProtKB-KW"/>
</dbReference>
<gene>
    <name evidence="8" type="ORF">COW11_04190</name>
</gene>
<evidence type="ECO:0000256" key="5">
    <source>
        <dbReference type="ARBA" id="ARBA00023004"/>
    </source>
</evidence>
<evidence type="ECO:0000259" key="7">
    <source>
        <dbReference type="PROSITE" id="PS51379"/>
    </source>
</evidence>
<accession>A0A2J0LNG5</accession>
<keyword evidence="4" id="KW-0677">Repeat</keyword>
<dbReference type="SUPFAM" id="SSF54862">
    <property type="entry name" value="4Fe-4S ferredoxins"/>
    <property type="match status" value="1"/>
</dbReference>
<keyword evidence="2" id="KW-0004">4Fe-4S</keyword>
<comment type="cofactor">
    <cofactor evidence="1">
        <name>[4Fe-4S] cluster</name>
        <dbReference type="ChEBI" id="CHEBI:49883"/>
    </cofactor>
</comment>
<dbReference type="PANTHER" id="PTHR43724:SF1">
    <property type="entry name" value="PYRUVATE SYNTHASE SUBUNIT PORD"/>
    <property type="match status" value="1"/>
</dbReference>
<dbReference type="Pfam" id="PF14697">
    <property type="entry name" value="Fer4_21"/>
    <property type="match status" value="1"/>
</dbReference>
<dbReference type="Proteomes" id="UP000231267">
    <property type="component" value="Unassembled WGS sequence"/>
</dbReference>
<dbReference type="GO" id="GO:0016625">
    <property type="term" value="F:oxidoreductase activity, acting on the aldehyde or oxo group of donors, iron-sulfur protein as acceptor"/>
    <property type="evidence" value="ECO:0007669"/>
    <property type="project" value="InterPro"/>
</dbReference>
<evidence type="ECO:0000256" key="6">
    <source>
        <dbReference type="ARBA" id="ARBA00023014"/>
    </source>
</evidence>
<dbReference type="Gene3D" id="3.30.70.20">
    <property type="match status" value="1"/>
</dbReference>
<comment type="caution">
    <text evidence="8">The sequence shown here is derived from an EMBL/GenBank/DDBJ whole genome shotgun (WGS) entry which is preliminary data.</text>
</comment>
<reference evidence="8 9" key="1">
    <citation type="submission" date="2017-09" db="EMBL/GenBank/DDBJ databases">
        <title>Depth-based differentiation of microbial function through sediment-hosted aquifers and enrichment of novel symbionts in the deep terrestrial subsurface.</title>
        <authorList>
            <person name="Probst A.J."/>
            <person name="Ladd B."/>
            <person name="Jarett J.K."/>
            <person name="Geller-Mcgrath D.E."/>
            <person name="Sieber C.M."/>
            <person name="Emerson J.B."/>
            <person name="Anantharaman K."/>
            <person name="Thomas B.C."/>
            <person name="Malmstrom R."/>
            <person name="Stieglmeier M."/>
            <person name="Klingl A."/>
            <person name="Woyke T."/>
            <person name="Ryan C.M."/>
            <person name="Banfield J.F."/>
        </authorList>
    </citation>
    <scope>NUCLEOTIDE SEQUENCE [LARGE SCALE GENOMIC DNA]</scope>
    <source>
        <strain evidence="8">CG12_big_fil_rev_8_21_14_0_65_43_15</strain>
    </source>
</reference>
<protein>
    <submittedName>
        <fullName evidence="8">Ferredoxin</fullName>
    </submittedName>
</protein>
<dbReference type="InterPro" id="IPR017900">
    <property type="entry name" value="4Fe4S_Fe_S_CS"/>
</dbReference>
<organism evidence="8 9">
    <name type="scientific">Candidatus Taenaricola geysiri</name>
    <dbReference type="NCBI Taxonomy" id="1974752"/>
    <lineage>
        <taxon>Bacteria</taxon>
        <taxon>Pseudomonadati</taxon>
        <taxon>Candidatus Omnitrophota</taxon>
        <taxon>Candidatus Taenaricola</taxon>
    </lineage>
</organism>
<keyword evidence="3" id="KW-0479">Metal-binding</keyword>
<keyword evidence="5" id="KW-0408">Iron</keyword>
<evidence type="ECO:0000313" key="9">
    <source>
        <dbReference type="Proteomes" id="UP000231267"/>
    </source>
</evidence>
<evidence type="ECO:0000256" key="1">
    <source>
        <dbReference type="ARBA" id="ARBA00001966"/>
    </source>
</evidence>
<dbReference type="PROSITE" id="PS51379">
    <property type="entry name" value="4FE4S_FER_2"/>
    <property type="match status" value="2"/>
</dbReference>
<dbReference type="NCBIfam" id="TIGR02179">
    <property type="entry name" value="PorD_KorD"/>
    <property type="match status" value="1"/>
</dbReference>
<dbReference type="PROSITE" id="PS00198">
    <property type="entry name" value="4FE4S_FER_1"/>
    <property type="match status" value="1"/>
</dbReference>
<feature type="domain" description="4Fe-4S ferredoxin-type" evidence="7">
    <location>
        <begin position="41"/>
        <end position="69"/>
    </location>
</feature>
<evidence type="ECO:0000256" key="2">
    <source>
        <dbReference type="ARBA" id="ARBA00022485"/>
    </source>
</evidence>
<evidence type="ECO:0000256" key="4">
    <source>
        <dbReference type="ARBA" id="ARBA00022737"/>
    </source>
</evidence>
<evidence type="ECO:0000313" key="8">
    <source>
        <dbReference type="EMBL" id="PIW66276.1"/>
    </source>
</evidence>
<sequence length="104" mass="11571">MKKQNQKQQQSLKGWKDIPIGGLILEPGNAANYKTGGWRTNMPVHDPKICINCMFCWVYCPDSSIIIKDGKVVGIDYDHCKGCGICSAECPVKPVKAITMKKEK</sequence>
<proteinExistence type="predicted"/>